<reference evidence="6" key="1">
    <citation type="journal article" date="2022" name="Proc. Natl. Acad. Sci. U.S.A.">
        <title>Life cycle and functional genomics of the unicellular red alga Galdieria for elucidating algal and plant evolution and industrial use.</title>
        <authorList>
            <person name="Hirooka S."/>
            <person name="Itabashi T."/>
            <person name="Ichinose T.M."/>
            <person name="Onuma R."/>
            <person name="Fujiwara T."/>
            <person name="Yamashita S."/>
            <person name="Jong L.W."/>
            <person name="Tomita R."/>
            <person name="Iwane A.H."/>
            <person name="Miyagishima S.Y."/>
        </authorList>
    </citation>
    <scope>NUCLEOTIDE SEQUENCE</scope>
    <source>
        <strain evidence="6">NBRC 102759</strain>
    </source>
</reference>
<evidence type="ECO:0000313" key="6">
    <source>
        <dbReference type="EMBL" id="GJQ08471.1"/>
    </source>
</evidence>
<dbReference type="OrthoDB" id="241340at2759"/>
<dbReference type="InterPro" id="IPR001537">
    <property type="entry name" value="SpoU_MeTrfase"/>
</dbReference>
<protein>
    <recommendedName>
        <fullName evidence="5">tRNA/rRNA methyltransferase SpoU type domain-containing protein</fullName>
    </recommendedName>
</protein>
<comment type="similarity">
    <text evidence="1">Belongs to the class IV-like SAM-binding methyltransferase superfamily. RNA methyltransferase TrmH family.</text>
</comment>
<reference evidence="6" key="2">
    <citation type="submission" date="2022-01" db="EMBL/GenBank/DDBJ databases">
        <authorList>
            <person name="Hirooka S."/>
            <person name="Miyagishima S.Y."/>
        </authorList>
    </citation>
    <scope>NUCLEOTIDE SEQUENCE</scope>
    <source>
        <strain evidence="6">NBRC 102759</strain>
    </source>
</reference>
<keyword evidence="2" id="KW-0489">Methyltransferase</keyword>
<evidence type="ECO:0000256" key="2">
    <source>
        <dbReference type="ARBA" id="ARBA00022603"/>
    </source>
</evidence>
<evidence type="ECO:0000313" key="7">
    <source>
        <dbReference type="Proteomes" id="UP001061958"/>
    </source>
</evidence>
<dbReference type="NCBIfam" id="TIGR00050">
    <property type="entry name" value="rRNA_methyl_1"/>
    <property type="match status" value="1"/>
</dbReference>
<evidence type="ECO:0000256" key="1">
    <source>
        <dbReference type="ARBA" id="ARBA00007228"/>
    </source>
</evidence>
<dbReference type="InterPro" id="IPR029028">
    <property type="entry name" value="Alpha/beta_knot_MTases"/>
</dbReference>
<dbReference type="AlphaFoldDB" id="A0A9C7UMP5"/>
<organism evidence="6 7">
    <name type="scientific">Galdieria partita</name>
    <dbReference type="NCBI Taxonomy" id="83374"/>
    <lineage>
        <taxon>Eukaryota</taxon>
        <taxon>Rhodophyta</taxon>
        <taxon>Bangiophyceae</taxon>
        <taxon>Galdieriales</taxon>
        <taxon>Galdieriaceae</taxon>
        <taxon>Galdieria</taxon>
    </lineage>
</organism>
<dbReference type="InterPro" id="IPR029026">
    <property type="entry name" value="tRNA_m1G_MTases_N"/>
</dbReference>
<dbReference type="GO" id="GO:0008173">
    <property type="term" value="F:RNA methyltransferase activity"/>
    <property type="evidence" value="ECO:0007669"/>
    <property type="project" value="InterPro"/>
</dbReference>
<dbReference type="GO" id="GO:0002128">
    <property type="term" value="P:tRNA nucleoside ribose methylation"/>
    <property type="evidence" value="ECO:0007669"/>
    <property type="project" value="TreeGrafter"/>
</dbReference>
<evidence type="ECO:0000259" key="5">
    <source>
        <dbReference type="Pfam" id="PF00588"/>
    </source>
</evidence>
<dbReference type="Gene3D" id="1.10.8.590">
    <property type="match status" value="1"/>
</dbReference>
<keyword evidence="3" id="KW-0808">Transferase</keyword>
<dbReference type="GO" id="GO:0005829">
    <property type="term" value="C:cytosol"/>
    <property type="evidence" value="ECO:0007669"/>
    <property type="project" value="TreeGrafter"/>
</dbReference>
<evidence type="ECO:0000256" key="3">
    <source>
        <dbReference type="ARBA" id="ARBA00022679"/>
    </source>
</evidence>
<dbReference type="PANTHER" id="PTHR42786">
    <property type="entry name" value="TRNA/RRNA METHYLTRANSFERASE"/>
    <property type="match status" value="1"/>
</dbReference>
<feature type="domain" description="tRNA/rRNA methyltransferase SpoU type" evidence="5">
    <location>
        <begin position="68"/>
        <end position="218"/>
    </location>
</feature>
<keyword evidence="4" id="KW-0949">S-adenosyl-L-methionine</keyword>
<dbReference type="Pfam" id="PF00588">
    <property type="entry name" value="SpoU_methylase"/>
    <property type="match status" value="1"/>
</dbReference>
<dbReference type="SUPFAM" id="SSF75217">
    <property type="entry name" value="alpha/beta knot"/>
    <property type="match status" value="1"/>
</dbReference>
<dbReference type="PANTHER" id="PTHR42786:SF2">
    <property type="entry name" value="TRNA (CYTIDINE_URIDINE-2'-O-)-METHYLTRANSFERASE TRMJ"/>
    <property type="match status" value="1"/>
</dbReference>
<comment type="caution">
    <text evidence="6">The sequence shown here is derived from an EMBL/GenBank/DDBJ whole genome shotgun (WGS) entry which is preliminary data.</text>
</comment>
<dbReference type="Gene3D" id="3.40.1280.10">
    <property type="match status" value="1"/>
</dbReference>
<evidence type="ECO:0000256" key="4">
    <source>
        <dbReference type="ARBA" id="ARBA00022691"/>
    </source>
</evidence>
<sequence length="312" mass="35309">MMLTHKSNLNDKTLRVPLEVTFVHSLNTFLGNRFKKNFEPIRKTKFIREKQHTSWRVGRLVRASISQIRIVLVEPEGADNVGSVSRVMRNFNFSKLILVNPKCNYMEGRARAMRGIDVLTNCKVVMSLAEALNGCTRVVASTSRQRDSCADLVLEDPRSVLSWLTHSGFGSTAAIVFGRESSGLTNDELKLAHRFLKIPASEEYPVLNLAMAVGIVCYELYISSTETAVGNLNLRTTKASSEANFETKESLYKRLENLLLSISFISEQSKKKRMMRFRSMLNRLNMSTKEANMLHGVISHVEQTWKPKKSSD</sequence>
<dbReference type="Proteomes" id="UP001061958">
    <property type="component" value="Unassembled WGS sequence"/>
</dbReference>
<dbReference type="GO" id="GO:0003723">
    <property type="term" value="F:RNA binding"/>
    <property type="evidence" value="ECO:0007669"/>
    <property type="project" value="InterPro"/>
</dbReference>
<dbReference type="CDD" id="cd18093">
    <property type="entry name" value="SpoU-like_TrmJ"/>
    <property type="match status" value="1"/>
</dbReference>
<gene>
    <name evidence="6" type="ORF">GpartN1_g262.t1</name>
</gene>
<proteinExistence type="inferred from homology"/>
<dbReference type="EMBL" id="BQMJ01000002">
    <property type="protein sequence ID" value="GJQ08471.1"/>
    <property type="molecule type" value="Genomic_DNA"/>
</dbReference>
<dbReference type="InterPro" id="IPR004384">
    <property type="entry name" value="RNA_MeTrfase_TrmJ/LasT"/>
</dbReference>
<name>A0A9C7UMP5_9RHOD</name>
<accession>A0A9C7UMP5</accession>
<keyword evidence="7" id="KW-1185">Reference proteome</keyword>